<gene>
    <name evidence="7" type="ORF">GSY63_05995</name>
</gene>
<dbReference type="GO" id="GO:0045490">
    <property type="term" value="P:pectin catabolic process"/>
    <property type="evidence" value="ECO:0007669"/>
    <property type="project" value="TreeGrafter"/>
</dbReference>
<dbReference type="EC" id="3.2.1.89" evidence="3 6"/>
<dbReference type="GO" id="GO:0015926">
    <property type="term" value="F:glucosidase activity"/>
    <property type="evidence" value="ECO:0007669"/>
    <property type="project" value="InterPro"/>
</dbReference>
<evidence type="ECO:0000313" key="8">
    <source>
        <dbReference type="Proteomes" id="UP000638732"/>
    </source>
</evidence>
<comment type="similarity">
    <text evidence="2 6">Belongs to the glycosyl hydrolase 53 family.</text>
</comment>
<keyword evidence="4 6" id="KW-0378">Hydrolase</keyword>
<dbReference type="AlphaFoldDB" id="A0A965ZD88"/>
<sequence length="341" mass="37501">MGLPFLLALFSACKKGGDGTDKSDQDSTGKIRADFVKGADVSWLTQMEGSGVKFYNSIGIEKDCFQVLKDKGINTIRLRVFVNPTDGWCDTEDMIAKAVRAKKLGLKIMVDFHYSDGWADPAHQTKPFAWAGLNFAGVVNAMHDYTVNVMDSLKVKGITPEYVQVGNETNDGMLWPEGQASKSMVNFSTLVTAGYNAVKEVSSTSKVIVHISNGYDNALFRWVFDGLKKNGAKWDVIGMSLYPTTVDWADYNNMCLANMKDMIARYDTPVMICEVGMDVNQPATTKLFISDLAAKVNSLPNNKGLGVLYWEPESYANWAGYTMGAYSNLGRPTIALDAFAN</sequence>
<evidence type="ECO:0000256" key="3">
    <source>
        <dbReference type="ARBA" id="ARBA00012556"/>
    </source>
</evidence>
<evidence type="ECO:0000256" key="6">
    <source>
        <dbReference type="RuleBase" id="RU361192"/>
    </source>
</evidence>
<dbReference type="Pfam" id="PF07745">
    <property type="entry name" value="Glyco_hydro_53"/>
    <property type="match status" value="1"/>
</dbReference>
<reference evidence="7" key="1">
    <citation type="submission" date="2020-01" db="EMBL/GenBank/DDBJ databases">
        <authorList>
            <person name="Seo Y.L."/>
        </authorList>
    </citation>
    <scope>NUCLEOTIDE SEQUENCE</scope>
    <source>
        <strain evidence="7">R11</strain>
    </source>
</reference>
<protein>
    <recommendedName>
        <fullName evidence="3 6">Arabinogalactan endo-beta-1,4-galactanase</fullName>
        <ecNumber evidence="3 6">3.2.1.89</ecNumber>
    </recommendedName>
</protein>
<comment type="catalytic activity">
    <reaction evidence="1 6">
        <text>The enzyme specifically hydrolyzes (1-&gt;4)-beta-D-galactosidic linkages in type I arabinogalactans.</text>
        <dbReference type="EC" id="3.2.1.89"/>
    </reaction>
</comment>
<evidence type="ECO:0000313" key="7">
    <source>
        <dbReference type="EMBL" id="NCD68899.1"/>
    </source>
</evidence>
<dbReference type="PANTHER" id="PTHR34983:SF1">
    <property type="entry name" value="ARABINOGALACTAN ENDO-BETA-1,4-GALACTANASE A"/>
    <property type="match status" value="1"/>
</dbReference>
<evidence type="ECO:0000256" key="5">
    <source>
        <dbReference type="ARBA" id="ARBA00023295"/>
    </source>
</evidence>
<dbReference type="InterPro" id="IPR017853">
    <property type="entry name" value="GH"/>
</dbReference>
<keyword evidence="8" id="KW-1185">Reference proteome</keyword>
<keyword evidence="5 6" id="KW-0326">Glycosidase</keyword>
<dbReference type="GO" id="GO:0031218">
    <property type="term" value="F:arabinogalactan endo-1,4-beta-galactosidase activity"/>
    <property type="evidence" value="ECO:0007669"/>
    <property type="project" value="UniProtKB-EC"/>
</dbReference>
<comment type="caution">
    <text evidence="7">The sequence shown here is derived from an EMBL/GenBank/DDBJ whole genome shotgun (WGS) entry which is preliminary data.</text>
</comment>
<evidence type="ECO:0000256" key="4">
    <source>
        <dbReference type="ARBA" id="ARBA00022801"/>
    </source>
</evidence>
<dbReference type="Proteomes" id="UP000638732">
    <property type="component" value="Unassembled WGS sequence"/>
</dbReference>
<organism evidence="7 8">
    <name type="scientific">Mucilaginibacter agri</name>
    <dbReference type="NCBI Taxonomy" id="2695265"/>
    <lineage>
        <taxon>Bacteria</taxon>
        <taxon>Pseudomonadati</taxon>
        <taxon>Bacteroidota</taxon>
        <taxon>Sphingobacteriia</taxon>
        <taxon>Sphingobacteriales</taxon>
        <taxon>Sphingobacteriaceae</taxon>
        <taxon>Mucilaginibacter</taxon>
    </lineage>
</organism>
<proteinExistence type="inferred from homology"/>
<dbReference type="EMBL" id="WWEO01000040">
    <property type="protein sequence ID" value="NCD68899.1"/>
    <property type="molecule type" value="Genomic_DNA"/>
</dbReference>
<reference evidence="7" key="2">
    <citation type="submission" date="2020-10" db="EMBL/GenBank/DDBJ databases">
        <title>Mucilaginibacter sp. nov., isolated from soil.</title>
        <authorList>
            <person name="Jeon C.O."/>
        </authorList>
    </citation>
    <scope>NUCLEOTIDE SEQUENCE</scope>
    <source>
        <strain evidence="7">R11</strain>
    </source>
</reference>
<evidence type="ECO:0000256" key="2">
    <source>
        <dbReference type="ARBA" id="ARBA00010687"/>
    </source>
</evidence>
<evidence type="ECO:0000256" key="1">
    <source>
        <dbReference type="ARBA" id="ARBA00001695"/>
    </source>
</evidence>
<name>A0A965ZD88_9SPHI</name>
<dbReference type="InterPro" id="IPR011683">
    <property type="entry name" value="Glyco_hydro_53"/>
</dbReference>
<dbReference type="Gene3D" id="3.20.20.80">
    <property type="entry name" value="Glycosidases"/>
    <property type="match status" value="1"/>
</dbReference>
<dbReference type="PANTHER" id="PTHR34983">
    <property type="entry name" value="ARABINOGALACTAN ENDO-BETA-1,4-GALACTANASE A"/>
    <property type="match status" value="1"/>
</dbReference>
<accession>A0A965ZD88</accession>
<dbReference type="SUPFAM" id="SSF51445">
    <property type="entry name" value="(Trans)glycosidases"/>
    <property type="match status" value="1"/>
</dbReference>